<protein>
    <submittedName>
        <fullName evidence="1">Uncharacterized protein</fullName>
    </submittedName>
</protein>
<name>A0A381S6U4_9ZZZZ</name>
<gene>
    <name evidence="1" type="ORF">METZ01_LOCUS51875</name>
</gene>
<organism evidence="1">
    <name type="scientific">marine metagenome</name>
    <dbReference type="NCBI Taxonomy" id="408172"/>
    <lineage>
        <taxon>unclassified sequences</taxon>
        <taxon>metagenomes</taxon>
        <taxon>ecological metagenomes</taxon>
    </lineage>
</organism>
<dbReference type="AlphaFoldDB" id="A0A381S6U4"/>
<reference evidence="1" key="1">
    <citation type="submission" date="2018-05" db="EMBL/GenBank/DDBJ databases">
        <authorList>
            <person name="Lanie J.A."/>
            <person name="Ng W.-L."/>
            <person name="Kazmierczak K.M."/>
            <person name="Andrzejewski T.M."/>
            <person name="Davidsen T.M."/>
            <person name="Wayne K.J."/>
            <person name="Tettelin H."/>
            <person name="Glass J.I."/>
            <person name="Rusch D."/>
            <person name="Podicherti R."/>
            <person name="Tsui H.-C.T."/>
            <person name="Winkler M.E."/>
        </authorList>
    </citation>
    <scope>NUCLEOTIDE SEQUENCE</scope>
</reference>
<sequence length="108" mass="12276">MESAIKTNIQITLSELDKQFVTRLAKRIQKSGFVTPAIFFLEMTKPLALLGSHAMVFFGPIVNSFIKADGYYRAAELFEEPDTVEFLLNEIERLDKEDSVTEGESIER</sequence>
<accession>A0A381S6U4</accession>
<dbReference type="EMBL" id="UINC01002660">
    <property type="protein sequence ID" value="SUZ99021.1"/>
    <property type="molecule type" value="Genomic_DNA"/>
</dbReference>
<evidence type="ECO:0000313" key="1">
    <source>
        <dbReference type="EMBL" id="SUZ99021.1"/>
    </source>
</evidence>
<proteinExistence type="predicted"/>